<dbReference type="GO" id="GO:0004042">
    <property type="term" value="F:L-glutamate N-acetyltransferase activity"/>
    <property type="evidence" value="ECO:0007669"/>
    <property type="project" value="InterPro"/>
</dbReference>
<keyword evidence="9" id="KW-0809">Transit peptide</keyword>
<feature type="compositionally biased region" description="Basic and acidic residues" evidence="16">
    <location>
        <begin position="118"/>
        <end position="129"/>
    </location>
</feature>
<dbReference type="EMBL" id="JAGMWT010000010">
    <property type="protein sequence ID" value="KAH7120768.1"/>
    <property type="molecule type" value="Genomic_DNA"/>
</dbReference>
<evidence type="ECO:0000256" key="16">
    <source>
        <dbReference type="SAM" id="MobiDB-lite"/>
    </source>
</evidence>
<evidence type="ECO:0000256" key="11">
    <source>
        <dbReference type="ARBA" id="ARBA00023315"/>
    </source>
</evidence>
<evidence type="ECO:0000256" key="1">
    <source>
        <dbReference type="ARBA" id="ARBA00002294"/>
    </source>
</evidence>
<keyword evidence="19" id="KW-1185">Reference proteome</keyword>
<organism evidence="18 19">
    <name type="scientific">Dendryphion nanum</name>
    <dbReference type="NCBI Taxonomy" id="256645"/>
    <lineage>
        <taxon>Eukaryota</taxon>
        <taxon>Fungi</taxon>
        <taxon>Dikarya</taxon>
        <taxon>Ascomycota</taxon>
        <taxon>Pezizomycotina</taxon>
        <taxon>Dothideomycetes</taxon>
        <taxon>Pleosporomycetidae</taxon>
        <taxon>Pleosporales</taxon>
        <taxon>Torulaceae</taxon>
        <taxon>Dendryphion</taxon>
    </lineage>
</organism>
<dbReference type="InterPro" id="IPR006855">
    <property type="entry name" value="Vertebrate-like_GNAT_dom"/>
</dbReference>
<feature type="region of interest" description="Disordered" evidence="16">
    <location>
        <begin position="48"/>
        <end position="130"/>
    </location>
</feature>
<keyword evidence="7 15" id="KW-0028">Amino-acid biosynthesis</keyword>
<dbReference type="OrthoDB" id="5585968at2759"/>
<evidence type="ECO:0000313" key="18">
    <source>
        <dbReference type="EMBL" id="KAH7120768.1"/>
    </source>
</evidence>
<dbReference type="PROSITE" id="PS51731">
    <property type="entry name" value="GNAT_NAGS"/>
    <property type="match status" value="1"/>
</dbReference>
<dbReference type="GO" id="GO:0005759">
    <property type="term" value="C:mitochondrial matrix"/>
    <property type="evidence" value="ECO:0007669"/>
    <property type="project" value="TreeGrafter"/>
</dbReference>
<comment type="function">
    <text evidence="1 15">N-acetylglutamate synthase involved in arginine biosynthesis.</text>
</comment>
<dbReference type="GO" id="GO:0006592">
    <property type="term" value="P:ornithine biosynthetic process"/>
    <property type="evidence" value="ECO:0007669"/>
    <property type="project" value="TreeGrafter"/>
</dbReference>
<dbReference type="FunFam" id="3.40.630.30:FF:000049">
    <property type="entry name" value="Amino-acid acetyltransferase, mitochondrial"/>
    <property type="match status" value="1"/>
</dbReference>
<evidence type="ECO:0000256" key="5">
    <source>
        <dbReference type="ARBA" id="ARBA00012697"/>
    </source>
</evidence>
<evidence type="ECO:0000313" key="19">
    <source>
        <dbReference type="Proteomes" id="UP000700596"/>
    </source>
</evidence>
<protein>
    <recommendedName>
        <fullName evidence="6 15">Amino-acid acetyltransferase, mitochondrial</fullName>
        <ecNumber evidence="5 15">2.3.1.1</ecNumber>
    </recommendedName>
    <alternativeName>
        <fullName evidence="12 15">Glutamate N-acetyltransferase</fullName>
    </alternativeName>
    <alternativeName>
        <fullName evidence="13 15">N-acetylglutamate synthase</fullName>
    </alternativeName>
</protein>
<dbReference type="InterPro" id="IPR011190">
    <property type="entry name" value="GlcNAc_Synth_fun"/>
</dbReference>
<evidence type="ECO:0000256" key="7">
    <source>
        <dbReference type="ARBA" id="ARBA00022605"/>
    </source>
</evidence>
<keyword evidence="10 15" id="KW-0496">Mitochondrion</keyword>
<sequence length="750" mass="83335">MFICQKSQGWGLGPATAAKVLHRCDSICKPHGHPYTFSGSSFHTYPSVSGIEPIRNPRKSSAKEKQRAERDQLIKSLKESPGKRDARNFLKHFDTPPPKKQQSEDQTPATPPRPTSDAVERAHHNEWRLTRTGVNLGNLYEPTKAIQNSPVFAQQPLPEKPLIDKNNDEPLHLALVKLRQPQTLDDDTLGGIALTLSQMARLGLNIAVVVDCDGDMDTDSMELNPAWLETVRHECARIVDALEEYNEPGAFAIDQALTYHNTGHKAPDTSRLRQGVEVKNNHLLFPPIEDGIIPVIPPLAYDSEFRKVRVRPDDVLLALTREFAGISTTHSQEGPFDRDEFLREQHLSLAKPVLDRIIILDPLGGIPSEKRADGAHVFINLEAEYKDVQDDLRRIQTTAISNDMLQIPPESGNQISKFAKAEVAAAPGLVSKDILNGATASRHLQNLHAVQKALKILPSSSSALIIDPAEAAISSQAAFMDTPSTGVRTRRSKNPLIHNLLTDKPMISSSLPGPLVNRPLASAAPNPSTFLKKGIPVTMIPDPRTSGPWRPPSHDNPSIELDKDPRINFPRLVDLIDDSFRRKLDARHYLERIRGRVAGIIIAGDYEGGAICTWETAPSLNETTFPPNSPMWVPYLDKFAVLTQSQGSGGVADIVWGALTRSCFPSGVVWRSRTSNPVNKWYFERAVGMWNLPDDQWTLFWTTEGVVEEWSKSQMQPEENKGKEMTRWDAYVDVCGGVVPSWADKHKRPD</sequence>
<comment type="catalytic activity">
    <reaction evidence="14 15">
        <text>L-glutamate + acetyl-CoA = N-acetyl-L-glutamate + CoA + H(+)</text>
        <dbReference type="Rhea" id="RHEA:24292"/>
        <dbReference type="ChEBI" id="CHEBI:15378"/>
        <dbReference type="ChEBI" id="CHEBI:29985"/>
        <dbReference type="ChEBI" id="CHEBI:44337"/>
        <dbReference type="ChEBI" id="CHEBI:57287"/>
        <dbReference type="ChEBI" id="CHEBI:57288"/>
        <dbReference type="EC" id="2.3.1.1"/>
    </reaction>
</comment>
<evidence type="ECO:0000256" key="6">
    <source>
        <dbReference type="ARBA" id="ARBA00018802"/>
    </source>
</evidence>
<gene>
    <name evidence="18" type="ORF">B0J11DRAFT_507821</name>
</gene>
<evidence type="ECO:0000256" key="3">
    <source>
        <dbReference type="ARBA" id="ARBA00004925"/>
    </source>
</evidence>
<comment type="similarity">
    <text evidence="4 15">Belongs to the acetyltransferase family.</text>
</comment>
<keyword evidence="11 15" id="KW-0012">Acyltransferase</keyword>
<evidence type="ECO:0000259" key="17">
    <source>
        <dbReference type="PROSITE" id="PS51731"/>
    </source>
</evidence>
<reference evidence="18" key="1">
    <citation type="journal article" date="2021" name="Nat. Commun.">
        <title>Genetic determinants of endophytism in the Arabidopsis root mycobiome.</title>
        <authorList>
            <person name="Mesny F."/>
            <person name="Miyauchi S."/>
            <person name="Thiergart T."/>
            <person name="Pickel B."/>
            <person name="Atanasova L."/>
            <person name="Karlsson M."/>
            <person name="Huettel B."/>
            <person name="Barry K.W."/>
            <person name="Haridas S."/>
            <person name="Chen C."/>
            <person name="Bauer D."/>
            <person name="Andreopoulos W."/>
            <person name="Pangilinan J."/>
            <person name="LaButti K."/>
            <person name="Riley R."/>
            <person name="Lipzen A."/>
            <person name="Clum A."/>
            <person name="Drula E."/>
            <person name="Henrissat B."/>
            <person name="Kohler A."/>
            <person name="Grigoriev I.V."/>
            <person name="Martin F.M."/>
            <person name="Hacquard S."/>
        </authorList>
    </citation>
    <scope>NUCLEOTIDE SEQUENCE</scope>
    <source>
        <strain evidence="18">MPI-CAGE-CH-0243</strain>
    </source>
</reference>
<evidence type="ECO:0000256" key="12">
    <source>
        <dbReference type="ARBA" id="ARBA00030346"/>
    </source>
</evidence>
<dbReference type="GO" id="GO:0006526">
    <property type="term" value="P:L-arginine biosynthetic process"/>
    <property type="evidence" value="ECO:0007669"/>
    <property type="project" value="TreeGrafter"/>
</dbReference>
<evidence type="ECO:0000256" key="4">
    <source>
        <dbReference type="ARBA" id="ARBA00008694"/>
    </source>
</evidence>
<dbReference type="Pfam" id="PF04768">
    <property type="entry name" value="NAT"/>
    <property type="match status" value="1"/>
</dbReference>
<name>A0A9P9IG68_9PLEO</name>
<comment type="pathway">
    <text evidence="3 15">Amino-acid biosynthesis; L-arginine biosynthesis; N(2)-acetyl-L-ornithine from L-glutamate: step 1/4.</text>
</comment>
<comment type="caution">
    <text evidence="18">The sequence shown here is derived from an EMBL/GenBank/DDBJ whole genome shotgun (WGS) entry which is preliminary data.</text>
</comment>
<feature type="compositionally biased region" description="Basic and acidic residues" evidence="16">
    <location>
        <begin position="61"/>
        <end position="94"/>
    </location>
</feature>
<evidence type="ECO:0000256" key="2">
    <source>
        <dbReference type="ARBA" id="ARBA00004173"/>
    </source>
</evidence>
<dbReference type="EC" id="2.3.1.1" evidence="5 15"/>
<evidence type="ECO:0000256" key="8">
    <source>
        <dbReference type="ARBA" id="ARBA00022679"/>
    </source>
</evidence>
<evidence type="ECO:0000256" key="15">
    <source>
        <dbReference type="PIRNR" id="PIRNR007892"/>
    </source>
</evidence>
<accession>A0A9P9IG68</accession>
<dbReference type="PANTHER" id="PTHR23342">
    <property type="entry name" value="N-ACETYLGLUTAMATE SYNTHASE"/>
    <property type="match status" value="1"/>
</dbReference>
<evidence type="ECO:0000256" key="9">
    <source>
        <dbReference type="ARBA" id="ARBA00022946"/>
    </source>
</evidence>
<proteinExistence type="inferred from homology"/>
<evidence type="ECO:0000256" key="14">
    <source>
        <dbReference type="ARBA" id="ARBA00048372"/>
    </source>
</evidence>
<dbReference type="PANTHER" id="PTHR23342:SF4">
    <property type="entry name" value="AMINO-ACID ACETYLTRANSFERASE, MITOCHONDRIAL"/>
    <property type="match status" value="1"/>
</dbReference>
<keyword evidence="8 15" id="KW-0808">Transferase</keyword>
<comment type="subcellular location">
    <subcellularLocation>
        <location evidence="2 15">Mitochondrion</location>
    </subcellularLocation>
</comment>
<dbReference type="Gene3D" id="3.40.630.30">
    <property type="match status" value="1"/>
</dbReference>
<dbReference type="AlphaFoldDB" id="A0A9P9IG68"/>
<dbReference type="PIRSF" id="PIRSF007892">
    <property type="entry name" value="NAGS_fungal"/>
    <property type="match status" value="1"/>
</dbReference>
<evidence type="ECO:0000256" key="13">
    <source>
        <dbReference type="ARBA" id="ARBA00033251"/>
    </source>
</evidence>
<evidence type="ECO:0000256" key="10">
    <source>
        <dbReference type="ARBA" id="ARBA00023128"/>
    </source>
</evidence>
<feature type="domain" description="N-acetyltransferase" evidence="17">
    <location>
        <begin position="556"/>
        <end position="725"/>
    </location>
</feature>
<dbReference type="Proteomes" id="UP000700596">
    <property type="component" value="Unassembled WGS sequence"/>
</dbReference>